<evidence type="ECO:0000313" key="2">
    <source>
        <dbReference type="Proteomes" id="UP000175971"/>
    </source>
</evidence>
<protein>
    <submittedName>
        <fullName evidence="1">Uncharacterized protein</fullName>
    </submittedName>
</protein>
<organism evidence="1 2">
    <name type="scientific">Streptomyces nanshensis</name>
    <dbReference type="NCBI Taxonomy" id="518642"/>
    <lineage>
        <taxon>Bacteria</taxon>
        <taxon>Bacillati</taxon>
        <taxon>Actinomycetota</taxon>
        <taxon>Actinomycetes</taxon>
        <taxon>Kitasatosporales</taxon>
        <taxon>Streptomycetaceae</taxon>
        <taxon>Streptomyces</taxon>
    </lineage>
</organism>
<keyword evidence="2" id="KW-1185">Reference proteome</keyword>
<dbReference type="AlphaFoldDB" id="A0A1E7LPU1"/>
<name>A0A1E7LPU1_9ACTN</name>
<reference evidence="1 2" key="1">
    <citation type="journal article" date="2016" name="Front. Microbiol.">
        <title>Comparative Genomics Analysis of Streptomyces Species Reveals Their Adaptation to the Marine Environment and Their Diversity at the Genomic Level.</title>
        <authorList>
            <person name="Tian X."/>
            <person name="Zhang Z."/>
            <person name="Yang T."/>
            <person name="Chen M."/>
            <person name="Li J."/>
            <person name="Chen F."/>
            <person name="Yang J."/>
            <person name="Li W."/>
            <person name="Zhang B."/>
            <person name="Zhang Z."/>
            <person name="Wu J."/>
            <person name="Zhang C."/>
            <person name="Long L."/>
            <person name="Xiao J."/>
        </authorList>
    </citation>
    <scope>NUCLEOTIDE SEQUENCE [LARGE SCALE GENOMIC DNA]</scope>
    <source>
        <strain evidence="1 2">SCSIO M10372</strain>
    </source>
</reference>
<evidence type="ECO:0000313" key="1">
    <source>
        <dbReference type="EMBL" id="OEV18178.1"/>
    </source>
</evidence>
<dbReference type="OrthoDB" id="9995090at2"/>
<sequence length="126" mass="13591">MMQTATARDIAADIVAEGGQTWAPGKVAPAGGHMVSLPGTERVIPLDYFCASDVALYVADHAEKVTRDGRAYFGAWVDGDSVYLDISVNVMDAGEAVHLGFQWGQLAIYSIDADEVIELDHSTYRK</sequence>
<dbReference type="EMBL" id="LJGZ01000094">
    <property type="protein sequence ID" value="OEV18178.1"/>
    <property type="molecule type" value="Genomic_DNA"/>
</dbReference>
<dbReference type="Proteomes" id="UP000175971">
    <property type="component" value="Unassembled WGS sequence"/>
</dbReference>
<dbReference type="RefSeq" id="WP_070202615.1">
    <property type="nucleotide sequence ID" value="NZ_LJGZ01000094.1"/>
</dbReference>
<accession>A0A1E7LPU1</accession>
<comment type="caution">
    <text evidence="1">The sequence shown here is derived from an EMBL/GenBank/DDBJ whole genome shotgun (WGS) entry which is preliminary data.</text>
</comment>
<dbReference type="GeneID" id="97339871"/>
<proteinExistence type="predicted"/>
<gene>
    <name evidence="1" type="ORF">AN221_23855</name>
</gene>